<dbReference type="Pfam" id="PF04082">
    <property type="entry name" value="Fungal_trans"/>
    <property type="match status" value="1"/>
</dbReference>
<dbReference type="Pfam" id="PF00172">
    <property type="entry name" value="Zn_clus"/>
    <property type="match status" value="1"/>
</dbReference>
<evidence type="ECO:0000256" key="5">
    <source>
        <dbReference type="ARBA" id="ARBA00023242"/>
    </source>
</evidence>
<organism evidence="8 9">
    <name type="scientific">Kwoniella dendrophila CBS 6074</name>
    <dbReference type="NCBI Taxonomy" id="1295534"/>
    <lineage>
        <taxon>Eukaryota</taxon>
        <taxon>Fungi</taxon>
        <taxon>Dikarya</taxon>
        <taxon>Basidiomycota</taxon>
        <taxon>Agaricomycotina</taxon>
        <taxon>Tremellomycetes</taxon>
        <taxon>Tremellales</taxon>
        <taxon>Cryptococcaceae</taxon>
        <taxon>Kwoniella</taxon>
    </lineage>
</organism>
<dbReference type="PROSITE" id="PS00463">
    <property type="entry name" value="ZN2_CY6_FUNGAL_1"/>
    <property type="match status" value="1"/>
</dbReference>
<dbReference type="InterPro" id="IPR001138">
    <property type="entry name" value="Zn2Cys6_DnaBD"/>
</dbReference>
<dbReference type="SMART" id="SM00066">
    <property type="entry name" value="GAL4"/>
    <property type="match status" value="1"/>
</dbReference>
<evidence type="ECO:0000313" key="8">
    <source>
        <dbReference type="EMBL" id="WWC90977.1"/>
    </source>
</evidence>
<feature type="compositionally biased region" description="Basic and acidic residues" evidence="6">
    <location>
        <begin position="935"/>
        <end position="950"/>
    </location>
</feature>
<feature type="compositionally biased region" description="Basic and acidic residues" evidence="6">
    <location>
        <begin position="215"/>
        <end position="250"/>
    </location>
</feature>
<evidence type="ECO:0000256" key="6">
    <source>
        <dbReference type="SAM" id="MobiDB-lite"/>
    </source>
</evidence>
<dbReference type="GO" id="GO:0006351">
    <property type="term" value="P:DNA-templated transcription"/>
    <property type="evidence" value="ECO:0007669"/>
    <property type="project" value="InterPro"/>
</dbReference>
<feature type="region of interest" description="Disordered" evidence="6">
    <location>
        <begin position="772"/>
        <end position="826"/>
    </location>
</feature>
<feature type="region of interest" description="Disordered" evidence="6">
    <location>
        <begin position="854"/>
        <end position="950"/>
    </location>
</feature>
<feature type="domain" description="Zn(2)-C6 fungal-type" evidence="7">
    <location>
        <begin position="163"/>
        <end position="192"/>
    </location>
</feature>
<dbReference type="PROSITE" id="PS50048">
    <property type="entry name" value="ZN2_CY6_FUNGAL_2"/>
    <property type="match status" value="1"/>
</dbReference>
<feature type="region of interest" description="Disordered" evidence="6">
    <location>
        <begin position="20"/>
        <end position="160"/>
    </location>
</feature>
<sequence length="950" mass="105782">MTISIAYDKIDYYKTPLINPNSSNKYHYSPTSISPLSQPSPKSMNLPSLKLSENSNQNQNKMSPEFLSHQHPHTIRRESFHYSGERPHPPPIRSAYSFVGPSSSSSSTTNNLLLRTPQEPERRNDWQISPQTQSQTSPNQQKVAVEKEELTTKGRKRKRLAKACSACHKNKRRCDGFAPCSNCEFSNRPCLYLNAQGDPIPPPRTRDSSTIPARPNKDDAKSSAAHERKTSVESNWSRRDSIKDDSEQHRRPSLGPIQVVEQDPALSAELLDIFFKRCAPLSMMFHSPTFHYRLYMNQVSPILLDVIYAFASRLCENPTFLSTFSPSQPSHLRGESFVHRAHGAAQRMIEIRKSWNEEETRMDRGTWQETELAQACYLLSIYFSCLRQPKIGLFYLDSGIDILRSTNQAYIPPPASHLNLNAMEYNTLMETRTRTFWLLVFHDLCAAANGRPRRFNESDFGNIPLPASESLWSRWGGSAVGGREPGRRDGLKPGTGNWPGEEGQIGELGHILRILSIFADIMTLATDSKTERSESKQNLASRYESALKGWAIALPRHLHFDEHNLSAAVNKLSSSVPEIKITGWMYAYMHAVAECGMFYLQAAVAQYTDGAYTAQRQSQAVDNLTVIMDTIGRNGREGCCFLFPLFVVSNWQEHLKMSNLVVPGPQQAIMEDRLSLWWNEMKFEWGTERHELLQRGFYSLNNASGGIPPALATPRFPQSQSIIELPASGLGLSLYQTSPVRQMTETGSAISATSPVSTMSISTPHMSLYGRFSTSGSSAPTLPPLRPRAQSSAASMGGSMSYRPLGRSPTPPSSASNRNMMNLPGMKLSISSDRSESISLPPLSSDLQSKFKEPLNLSPRHHPYSRDGSNNNNRLKSPRLSWAGPGISGMGISKSPIGNGDRSMERKGSSSTTSSSSNFMNIAALVSAAESESQSLKEEKERERKTLTTA</sequence>
<dbReference type="InterPro" id="IPR050815">
    <property type="entry name" value="TF_fung"/>
</dbReference>
<keyword evidence="9" id="KW-1185">Reference proteome</keyword>
<feature type="region of interest" description="Disordered" evidence="6">
    <location>
        <begin position="477"/>
        <end position="503"/>
    </location>
</feature>
<feature type="region of interest" description="Disordered" evidence="6">
    <location>
        <begin position="194"/>
        <end position="255"/>
    </location>
</feature>
<dbReference type="GeneID" id="91096586"/>
<proteinExistence type="predicted"/>
<dbReference type="GO" id="GO:0000981">
    <property type="term" value="F:DNA-binding transcription factor activity, RNA polymerase II-specific"/>
    <property type="evidence" value="ECO:0007669"/>
    <property type="project" value="InterPro"/>
</dbReference>
<reference evidence="8 9" key="1">
    <citation type="submission" date="2024-01" db="EMBL/GenBank/DDBJ databases">
        <title>Comparative genomics of Cryptococcus and Kwoniella reveals pathogenesis evolution and contrasting modes of karyotype evolution via chromosome fusion or intercentromeric recombination.</title>
        <authorList>
            <person name="Coelho M.A."/>
            <person name="David-Palma M."/>
            <person name="Shea T."/>
            <person name="Bowers K."/>
            <person name="McGinley-Smith S."/>
            <person name="Mohammad A.W."/>
            <person name="Gnirke A."/>
            <person name="Yurkov A.M."/>
            <person name="Nowrousian M."/>
            <person name="Sun S."/>
            <person name="Cuomo C.A."/>
            <person name="Heitman J."/>
        </authorList>
    </citation>
    <scope>NUCLEOTIDE SEQUENCE [LARGE SCALE GENOMIC DNA]</scope>
    <source>
        <strain evidence="8 9">CBS 6074</strain>
    </source>
</reference>
<dbReference type="CDD" id="cd12148">
    <property type="entry name" value="fungal_TF_MHR"/>
    <property type="match status" value="1"/>
</dbReference>
<dbReference type="SUPFAM" id="SSF57701">
    <property type="entry name" value="Zn2/Cys6 DNA-binding domain"/>
    <property type="match status" value="1"/>
</dbReference>
<evidence type="ECO:0000259" key="7">
    <source>
        <dbReference type="PROSITE" id="PS50048"/>
    </source>
</evidence>
<dbReference type="InterPro" id="IPR007219">
    <property type="entry name" value="XnlR_reg_dom"/>
</dbReference>
<feature type="compositionally biased region" description="Low complexity" evidence="6">
    <location>
        <begin position="127"/>
        <end position="141"/>
    </location>
</feature>
<keyword evidence="3" id="KW-0805">Transcription regulation</keyword>
<accession>A0AAX4K038</accession>
<dbReference type="Gene3D" id="4.10.240.10">
    <property type="entry name" value="Zn(2)-C6 fungal-type DNA-binding domain"/>
    <property type="match status" value="1"/>
</dbReference>
<comment type="subcellular location">
    <subcellularLocation>
        <location evidence="1">Nucleus</location>
    </subcellularLocation>
</comment>
<evidence type="ECO:0000313" key="9">
    <source>
        <dbReference type="Proteomes" id="UP001355207"/>
    </source>
</evidence>
<evidence type="ECO:0000256" key="2">
    <source>
        <dbReference type="ARBA" id="ARBA00022723"/>
    </source>
</evidence>
<evidence type="ECO:0000256" key="3">
    <source>
        <dbReference type="ARBA" id="ARBA00023015"/>
    </source>
</evidence>
<dbReference type="AlphaFoldDB" id="A0AAX4K038"/>
<keyword evidence="4" id="KW-0804">Transcription</keyword>
<feature type="compositionally biased region" description="Low complexity" evidence="6">
    <location>
        <begin position="791"/>
        <end position="801"/>
    </location>
</feature>
<dbReference type="InterPro" id="IPR036864">
    <property type="entry name" value="Zn2-C6_fun-type_DNA-bd_sf"/>
</dbReference>
<dbReference type="PANTHER" id="PTHR47338:SF5">
    <property type="entry name" value="ZN(II)2CYS6 TRANSCRIPTION FACTOR (EUROFUNG)"/>
    <property type="match status" value="1"/>
</dbReference>
<dbReference type="GO" id="GO:0005634">
    <property type="term" value="C:nucleus"/>
    <property type="evidence" value="ECO:0007669"/>
    <property type="project" value="UniProtKB-SubCell"/>
</dbReference>
<keyword evidence="5" id="KW-0539">Nucleus</keyword>
<dbReference type="EMBL" id="CP144105">
    <property type="protein sequence ID" value="WWC90977.1"/>
    <property type="molecule type" value="Genomic_DNA"/>
</dbReference>
<feature type="compositionally biased region" description="Basic and acidic residues" evidence="6">
    <location>
        <begin position="75"/>
        <end position="88"/>
    </location>
</feature>
<evidence type="ECO:0000256" key="1">
    <source>
        <dbReference type="ARBA" id="ARBA00004123"/>
    </source>
</evidence>
<feature type="compositionally biased region" description="Polar residues" evidence="6">
    <location>
        <begin position="20"/>
        <end position="62"/>
    </location>
</feature>
<feature type="compositionally biased region" description="Low complexity" evidence="6">
    <location>
        <begin position="102"/>
        <end position="114"/>
    </location>
</feature>
<dbReference type="PANTHER" id="PTHR47338">
    <property type="entry name" value="ZN(II)2CYS6 TRANSCRIPTION FACTOR (EUROFUNG)-RELATED"/>
    <property type="match status" value="1"/>
</dbReference>
<dbReference type="GO" id="GO:0003677">
    <property type="term" value="F:DNA binding"/>
    <property type="evidence" value="ECO:0007669"/>
    <property type="project" value="InterPro"/>
</dbReference>
<dbReference type="RefSeq" id="XP_066077740.1">
    <property type="nucleotide sequence ID" value="XM_066221643.1"/>
</dbReference>
<evidence type="ECO:0000256" key="4">
    <source>
        <dbReference type="ARBA" id="ARBA00023163"/>
    </source>
</evidence>
<dbReference type="CDD" id="cd00067">
    <property type="entry name" value="GAL4"/>
    <property type="match status" value="1"/>
</dbReference>
<gene>
    <name evidence="8" type="ORF">L201_005916</name>
</gene>
<protein>
    <recommendedName>
        <fullName evidence="7">Zn(2)-C6 fungal-type domain-containing protein</fullName>
    </recommendedName>
</protein>
<name>A0AAX4K038_9TREE</name>
<dbReference type="GO" id="GO:0008270">
    <property type="term" value="F:zinc ion binding"/>
    <property type="evidence" value="ECO:0007669"/>
    <property type="project" value="InterPro"/>
</dbReference>
<keyword evidence="2" id="KW-0479">Metal-binding</keyword>
<dbReference type="Proteomes" id="UP001355207">
    <property type="component" value="Chromosome 8"/>
</dbReference>